<gene>
    <name evidence="1" type="ORF">F6X42_41740</name>
</gene>
<name>A0ABR7Q2D6_9BURK</name>
<sequence>MRALSGKLLTFSRIERWTFKWPIHLDSGRSQNGLLQRALSLPHASRDAVASPGFLALALACDAADRISSSSDSQRLQYRKMYFSEAIRFRNQIAAGVRRANGNALHGVNWRGTRAQSVKAALDAQSASTR</sequence>
<accession>A0ABR7Q2D6</accession>
<reference evidence="1 2" key="1">
    <citation type="submission" date="2019-09" db="EMBL/GenBank/DDBJ databases">
        <title>Paraburkholderia podalyriae sp. nov., A South African Podalyria-associated rhizobium.</title>
        <authorList>
            <person name="Mavima L."/>
            <person name="Beukes C.W."/>
            <person name="Palmer M."/>
            <person name="De Meyer S.E."/>
            <person name="James E.K."/>
            <person name="Maluk M."/>
            <person name="Avontuur J.R."/>
            <person name="Chan W.Y."/>
            <person name="Venter S.N."/>
            <person name="Steenkamp E.T."/>
        </authorList>
    </citation>
    <scope>NUCLEOTIDE SEQUENCE [LARGE SCALE GENOMIC DNA]</scope>
    <source>
        <strain evidence="1 2">WC7.3b</strain>
    </source>
</reference>
<evidence type="ECO:0000313" key="2">
    <source>
        <dbReference type="Proteomes" id="UP000736373"/>
    </source>
</evidence>
<proteinExistence type="predicted"/>
<dbReference type="RefSeq" id="WP_187639495.1">
    <property type="nucleotide sequence ID" value="NZ_VZQQ01000129.1"/>
</dbReference>
<protein>
    <submittedName>
        <fullName evidence="1">Uncharacterized protein</fullName>
    </submittedName>
</protein>
<evidence type="ECO:0000313" key="1">
    <source>
        <dbReference type="EMBL" id="MBC8752658.1"/>
    </source>
</evidence>
<dbReference type="Proteomes" id="UP000736373">
    <property type="component" value="Unassembled WGS sequence"/>
</dbReference>
<comment type="caution">
    <text evidence="1">The sequence shown here is derived from an EMBL/GenBank/DDBJ whole genome shotgun (WGS) entry which is preliminary data.</text>
</comment>
<dbReference type="EMBL" id="VZQQ01000129">
    <property type="protein sequence ID" value="MBC8752658.1"/>
    <property type="molecule type" value="Genomic_DNA"/>
</dbReference>
<keyword evidence="2" id="KW-1185">Reference proteome</keyword>
<organism evidence="1 2">
    <name type="scientific">Paraburkholderia podalyriae</name>
    <dbReference type="NCBI Taxonomy" id="1938811"/>
    <lineage>
        <taxon>Bacteria</taxon>
        <taxon>Pseudomonadati</taxon>
        <taxon>Pseudomonadota</taxon>
        <taxon>Betaproteobacteria</taxon>
        <taxon>Burkholderiales</taxon>
        <taxon>Burkholderiaceae</taxon>
        <taxon>Paraburkholderia</taxon>
    </lineage>
</organism>